<evidence type="ECO:0000313" key="4">
    <source>
        <dbReference type="Proteomes" id="UP001597463"/>
    </source>
</evidence>
<feature type="signal peptide" evidence="2">
    <location>
        <begin position="1"/>
        <end position="27"/>
    </location>
</feature>
<dbReference type="EMBL" id="JBHUMV010000002">
    <property type="protein sequence ID" value="MFD2753250.1"/>
    <property type="molecule type" value="Genomic_DNA"/>
</dbReference>
<dbReference type="Gene3D" id="3.40.190.150">
    <property type="entry name" value="Bordetella uptake gene, domain 1"/>
    <property type="match status" value="1"/>
</dbReference>
<evidence type="ECO:0000313" key="3">
    <source>
        <dbReference type="EMBL" id="MFD2753250.1"/>
    </source>
</evidence>
<dbReference type="RefSeq" id="WP_066480127.1">
    <property type="nucleotide sequence ID" value="NZ_BCNT01000011.1"/>
</dbReference>
<name>A0ABW5ULI3_9BURK</name>
<dbReference type="Pfam" id="PF03401">
    <property type="entry name" value="TctC"/>
    <property type="match status" value="1"/>
</dbReference>
<proteinExistence type="inferred from homology"/>
<dbReference type="PANTHER" id="PTHR42928:SF5">
    <property type="entry name" value="BLR1237 PROTEIN"/>
    <property type="match status" value="1"/>
</dbReference>
<gene>
    <name evidence="3" type="ORF">ACFSW6_04055</name>
</gene>
<sequence length="334" mass="35375">MPLRRRQFTALALGAPLLATAPVVVRAAGAATPAWPAQPLTVVVPFAPGGSVDVAARLVMPRLAERLGQPVVIENTVGASGTIATQRVIRARPDGYTLLFGVASPVIIAPLVSPSRFRYDGLRELLPVAPVASSVFALVARPGLAAGSADDLLQLARQHPGRLTFGTDGIGTSLHLTGELIQQLAGIELVHVPYKSGPQVLTELAGGQIDLAVLPVALVQPFVLEGKVRGLGVTSRQRVATLPQTPSLSETPALQALDVEAWQGLLVPAHTDARIVERLARETTAVLAEADMGRKLAEAGFKPLRMTQPQFAAYLEQEKTVLESTIRKARIRMD</sequence>
<comment type="similarity">
    <text evidence="1">Belongs to the UPF0065 (bug) family.</text>
</comment>
<dbReference type="InterPro" id="IPR042100">
    <property type="entry name" value="Bug_dom1"/>
</dbReference>
<dbReference type="PANTHER" id="PTHR42928">
    <property type="entry name" value="TRICARBOXYLATE-BINDING PROTEIN"/>
    <property type="match status" value="1"/>
</dbReference>
<dbReference type="Gene3D" id="3.40.190.10">
    <property type="entry name" value="Periplasmic binding protein-like II"/>
    <property type="match status" value="1"/>
</dbReference>
<accession>A0ABW5ULI3</accession>
<keyword evidence="2" id="KW-0732">Signal</keyword>
<evidence type="ECO:0000256" key="2">
    <source>
        <dbReference type="SAM" id="SignalP"/>
    </source>
</evidence>
<organism evidence="3 4">
    <name type="scientific">Comamonas terrae</name>
    <dbReference type="NCBI Taxonomy" id="673548"/>
    <lineage>
        <taxon>Bacteria</taxon>
        <taxon>Pseudomonadati</taxon>
        <taxon>Pseudomonadota</taxon>
        <taxon>Betaproteobacteria</taxon>
        <taxon>Burkholderiales</taxon>
        <taxon>Comamonadaceae</taxon>
        <taxon>Comamonas</taxon>
    </lineage>
</organism>
<dbReference type="InterPro" id="IPR005064">
    <property type="entry name" value="BUG"/>
</dbReference>
<reference evidence="4" key="1">
    <citation type="journal article" date="2019" name="Int. J. Syst. Evol. Microbiol.">
        <title>The Global Catalogue of Microorganisms (GCM) 10K type strain sequencing project: providing services to taxonomists for standard genome sequencing and annotation.</title>
        <authorList>
            <consortium name="The Broad Institute Genomics Platform"/>
            <consortium name="The Broad Institute Genome Sequencing Center for Infectious Disease"/>
            <person name="Wu L."/>
            <person name="Ma J."/>
        </authorList>
    </citation>
    <scope>NUCLEOTIDE SEQUENCE [LARGE SCALE GENOMIC DNA]</scope>
    <source>
        <strain evidence="4">TISTR 1906</strain>
    </source>
</reference>
<dbReference type="PIRSF" id="PIRSF017082">
    <property type="entry name" value="YflP"/>
    <property type="match status" value="1"/>
</dbReference>
<comment type="caution">
    <text evidence="3">The sequence shown here is derived from an EMBL/GenBank/DDBJ whole genome shotgun (WGS) entry which is preliminary data.</text>
</comment>
<protein>
    <submittedName>
        <fullName evidence="3">Bug family tripartite tricarboxylate transporter substrate binding protein</fullName>
    </submittedName>
</protein>
<dbReference type="Proteomes" id="UP001597463">
    <property type="component" value="Unassembled WGS sequence"/>
</dbReference>
<keyword evidence="4" id="KW-1185">Reference proteome</keyword>
<feature type="chain" id="PRO_5045616007" evidence="2">
    <location>
        <begin position="28"/>
        <end position="334"/>
    </location>
</feature>
<evidence type="ECO:0000256" key="1">
    <source>
        <dbReference type="ARBA" id="ARBA00006987"/>
    </source>
</evidence>
<dbReference type="SUPFAM" id="SSF53850">
    <property type="entry name" value="Periplasmic binding protein-like II"/>
    <property type="match status" value="1"/>
</dbReference>